<keyword evidence="16" id="KW-0170">Cobalt</keyword>
<evidence type="ECO:0000256" key="17">
    <source>
        <dbReference type="ARBA" id="ARBA00025552"/>
    </source>
</evidence>
<evidence type="ECO:0000259" key="20">
    <source>
        <dbReference type="PROSITE" id="PS50970"/>
    </source>
</evidence>
<dbReference type="SUPFAM" id="SSF52242">
    <property type="entry name" value="Cobalamin (vitamin B12)-binding domain"/>
    <property type="match status" value="1"/>
</dbReference>
<keyword evidence="8 19" id="KW-0489">Methyltransferase</keyword>
<dbReference type="Pfam" id="PF00809">
    <property type="entry name" value="Pterin_bind"/>
    <property type="match status" value="1"/>
</dbReference>
<evidence type="ECO:0000313" key="24">
    <source>
        <dbReference type="EMBL" id="BAG14067.1"/>
    </source>
</evidence>
<dbReference type="GO" id="GO:0031419">
    <property type="term" value="F:cobalamin binding"/>
    <property type="evidence" value="ECO:0007669"/>
    <property type="project" value="UniProtKB-KW"/>
</dbReference>
<keyword evidence="9" id="KW-0028">Amino-acid biosynthesis</keyword>
<dbReference type="STRING" id="471821.TGRD_584"/>
<evidence type="ECO:0000256" key="8">
    <source>
        <dbReference type="ARBA" id="ARBA00022603"/>
    </source>
</evidence>
<dbReference type="Gene3D" id="3.40.50.280">
    <property type="entry name" value="Cobalamin-binding domain"/>
    <property type="match status" value="1"/>
</dbReference>
<dbReference type="InterPro" id="IPR036589">
    <property type="entry name" value="HCY_dom_sf"/>
</dbReference>
<dbReference type="HOGENOM" id="CLU_004914_0_2_0"/>
<feature type="domain" description="Pterin-binding" evidence="21">
    <location>
        <begin position="319"/>
        <end position="564"/>
    </location>
</feature>
<dbReference type="AlphaFoldDB" id="B1H0N5"/>
<comment type="catalytic activity">
    <reaction evidence="1">
        <text>(6S)-5-methyl-5,6,7,8-tetrahydrofolate + L-homocysteine = (6S)-5,6,7,8-tetrahydrofolate + L-methionine</text>
        <dbReference type="Rhea" id="RHEA:11172"/>
        <dbReference type="ChEBI" id="CHEBI:18608"/>
        <dbReference type="ChEBI" id="CHEBI:57453"/>
        <dbReference type="ChEBI" id="CHEBI:57844"/>
        <dbReference type="ChEBI" id="CHEBI:58199"/>
        <dbReference type="EC" id="2.1.1.13"/>
    </reaction>
</comment>
<dbReference type="PROSITE" id="PS50972">
    <property type="entry name" value="PTERIN_BINDING"/>
    <property type="match status" value="1"/>
</dbReference>
<dbReference type="InterPro" id="IPR006158">
    <property type="entry name" value="Cobalamin-bd"/>
</dbReference>
<dbReference type="InterPro" id="IPR036594">
    <property type="entry name" value="Meth_synthase_dom"/>
</dbReference>
<comment type="similarity">
    <text evidence="5">Belongs to the vitamin-B12 dependent methionine synthase family.</text>
</comment>
<dbReference type="GO" id="GO:0008705">
    <property type="term" value="F:methionine synthase activity"/>
    <property type="evidence" value="ECO:0007669"/>
    <property type="project" value="UniProtKB-EC"/>
</dbReference>
<keyword evidence="14 19" id="KW-0862">Zinc</keyword>
<dbReference type="InterPro" id="IPR003726">
    <property type="entry name" value="HCY_dom"/>
</dbReference>
<dbReference type="PANTHER" id="PTHR45833:SF1">
    <property type="entry name" value="METHIONINE SYNTHASE"/>
    <property type="match status" value="1"/>
</dbReference>
<dbReference type="Pfam" id="PF02607">
    <property type="entry name" value="B12-binding_2"/>
    <property type="match status" value="1"/>
</dbReference>
<evidence type="ECO:0000259" key="23">
    <source>
        <dbReference type="PROSITE" id="PS51337"/>
    </source>
</evidence>
<dbReference type="Gene3D" id="3.20.20.20">
    <property type="entry name" value="Dihydropteroate synthase-like"/>
    <property type="match status" value="1"/>
</dbReference>
<dbReference type="EC" id="2.1.1.13" evidence="6"/>
<comment type="cofactor">
    <cofactor evidence="3">
        <name>methylcob(III)alamin</name>
        <dbReference type="ChEBI" id="CHEBI:28115"/>
    </cofactor>
</comment>
<dbReference type="GO" id="GO:0046653">
    <property type="term" value="P:tetrahydrofolate metabolic process"/>
    <property type="evidence" value="ECO:0007669"/>
    <property type="project" value="TreeGrafter"/>
</dbReference>
<feature type="domain" description="Hcy-binding" evidence="20">
    <location>
        <begin position="3"/>
        <end position="288"/>
    </location>
</feature>
<dbReference type="InterPro" id="IPR003759">
    <property type="entry name" value="Cbl-bd_cap"/>
</dbReference>
<dbReference type="Gene3D" id="3.20.20.330">
    <property type="entry name" value="Homocysteine-binding-like domain"/>
    <property type="match status" value="1"/>
</dbReference>
<dbReference type="Pfam" id="PF02310">
    <property type="entry name" value="B12-binding"/>
    <property type="match status" value="1"/>
</dbReference>
<dbReference type="GO" id="GO:0046872">
    <property type="term" value="F:metal ion binding"/>
    <property type="evidence" value="ECO:0007669"/>
    <property type="project" value="UniProtKB-KW"/>
</dbReference>
<evidence type="ECO:0000256" key="18">
    <source>
        <dbReference type="ARBA" id="ARBA00031040"/>
    </source>
</evidence>
<evidence type="ECO:0000256" key="7">
    <source>
        <dbReference type="ARBA" id="ARBA00013998"/>
    </source>
</evidence>
<name>B1H0N5_ENDTX</name>
<dbReference type="InterPro" id="IPR036724">
    <property type="entry name" value="Cobalamin-bd_sf"/>
</dbReference>
<keyword evidence="13 19" id="KW-0479">Metal-binding</keyword>
<dbReference type="KEGG" id="rsd:TGRD_574"/>
<dbReference type="InterPro" id="IPR011005">
    <property type="entry name" value="Dihydropteroate_synth-like_sf"/>
</dbReference>
<evidence type="ECO:0000256" key="13">
    <source>
        <dbReference type="ARBA" id="ARBA00022723"/>
    </source>
</evidence>
<evidence type="ECO:0000256" key="10">
    <source>
        <dbReference type="ARBA" id="ARBA00022628"/>
    </source>
</evidence>
<evidence type="ECO:0000256" key="16">
    <source>
        <dbReference type="ARBA" id="ARBA00023285"/>
    </source>
</evidence>
<keyword evidence="10" id="KW-0846">Cobalamin</keyword>
<evidence type="ECO:0000256" key="6">
    <source>
        <dbReference type="ARBA" id="ARBA00012032"/>
    </source>
</evidence>
<dbReference type="PANTHER" id="PTHR45833">
    <property type="entry name" value="METHIONINE SYNTHASE"/>
    <property type="match status" value="1"/>
</dbReference>
<evidence type="ECO:0000256" key="12">
    <source>
        <dbReference type="ARBA" id="ARBA00022691"/>
    </source>
</evidence>
<feature type="binding site" evidence="19">
    <location>
        <position position="274"/>
    </location>
    <ligand>
        <name>Zn(2+)</name>
        <dbReference type="ChEBI" id="CHEBI:29105"/>
    </ligand>
</feature>
<comment type="function">
    <text evidence="17">Catalyzes the transfer of a methyl group from methyl-cobalamin to homocysteine, yielding enzyme-bound cob(I)alamin and methionine. Subsequently, remethylates the cofactor using methyltetrahydrofolate.</text>
</comment>
<proteinExistence type="inferred from homology"/>
<dbReference type="InterPro" id="IPR050554">
    <property type="entry name" value="Met_Synthase/Corrinoid"/>
</dbReference>
<evidence type="ECO:0000256" key="19">
    <source>
        <dbReference type="PROSITE-ProRule" id="PRU00333"/>
    </source>
</evidence>
<evidence type="ECO:0000256" key="5">
    <source>
        <dbReference type="ARBA" id="ARBA00010398"/>
    </source>
</evidence>
<feature type="domain" description="B12-binding" evidence="22">
    <location>
        <begin position="680"/>
        <end position="801"/>
    </location>
</feature>
<evidence type="ECO:0000259" key="21">
    <source>
        <dbReference type="PROSITE" id="PS50972"/>
    </source>
</evidence>
<dbReference type="SMART" id="SM01018">
    <property type="entry name" value="B12-binding_2"/>
    <property type="match status" value="1"/>
</dbReference>
<sequence>MNKQKFLDILKSRILIMDGATGTELQKKKYLDGVEIPEEINIKFPERIADIYSSYINAGSDIILANTFGANLIRLKQHGLLDKADDIIKSGIDLIREISSDTIVAGDISSIGEYIEPLGSLTFDEAYNSFAFQVSLLQKHGADVIVIETMTEIKETKAAILAAKENFDGAIIVQMTFSKDGVTVTGTDLKSFIAMAESLGVDALGLNCSIGSRDLAELAKVLCVNTNLPISFKPNAGIPVLINRETCFPETKEEFIEASLKAYSYGVNMFGGCCGTNPEFIKILSGELMNKAPKIRSVKSKYFLSTRTKTIDINEAEKPVIIGERINPTNRKKFQEELLKGNLSTVKDEARSQVWSGANLLDVNMGVPGTDEIKLLINAVNQIQETVSVPLCIDSSNSGALEQAVKNCAGRPLINSVNGEQAKLDVILPIAKRYGAALIALTTDDNGIPATAEKRLKIAAKILNFADRCGLERKNIVFDYLVLSASSSPDQIGETLKAMRESKRMYPECKLVLGVSNVSFGLPSRQTINSTFLKMAVAVGLDFAIANPHENWDIDDPFAKNLLENKDKGAVKYMEVFTSFRKQIPETETEKLTTDKQLYFAILNGNRDSVDDILSQIIASGDSNPFRTVNNNVLKALNVVGEKFASKEYFLPQIIMSAQAAQSAFAIVKATLKKDEASSAGKIIIATVKGDMHDIGKNIVGAVLESYGFDVIDMGVNVDSQSIIDEAHKINPIAIGLSALMTTTMPEMGMVVKLKNAARVPTKIIVGGAAVTEKFAKEIGADAYARDAMEAAGYVKTLQKN</sequence>
<dbReference type="PROSITE" id="PS51337">
    <property type="entry name" value="B12_BINDING_NTER"/>
    <property type="match status" value="1"/>
</dbReference>
<keyword evidence="11 19" id="KW-0808">Transferase</keyword>
<dbReference type="Pfam" id="PF02574">
    <property type="entry name" value="S-methyl_trans"/>
    <property type="match status" value="1"/>
</dbReference>
<dbReference type="Gene3D" id="1.10.1240.10">
    <property type="entry name" value="Methionine synthase domain"/>
    <property type="match status" value="1"/>
</dbReference>
<dbReference type="UniPathway" id="UPA00051">
    <property type="reaction ID" value="UER00081"/>
</dbReference>
<dbReference type="PROSITE" id="PS51332">
    <property type="entry name" value="B12_BINDING"/>
    <property type="match status" value="1"/>
</dbReference>
<evidence type="ECO:0000256" key="15">
    <source>
        <dbReference type="ARBA" id="ARBA00023167"/>
    </source>
</evidence>
<dbReference type="PATRIC" id="fig|471821.5.peg.963"/>
<evidence type="ECO:0000256" key="1">
    <source>
        <dbReference type="ARBA" id="ARBA00001700"/>
    </source>
</evidence>
<dbReference type="GO" id="GO:0005829">
    <property type="term" value="C:cytosol"/>
    <property type="evidence" value="ECO:0007669"/>
    <property type="project" value="TreeGrafter"/>
</dbReference>
<evidence type="ECO:0000313" key="25">
    <source>
        <dbReference type="Proteomes" id="UP000001691"/>
    </source>
</evidence>
<evidence type="ECO:0000256" key="4">
    <source>
        <dbReference type="ARBA" id="ARBA00005178"/>
    </source>
</evidence>
<accession>B1H0N5</accession>
<comment type="cofactor">
    <cofactor evidence="2 19">
        <name>Zn(2+)</name>
        <dbReference type="ChEBI" id="CHEBI:29105"/>
    </cofactor>
</comment>
<comment type="pathway">
    <text evidence="4">Amino-acid biosynthesis; L-methionine biosynthesis via de novo pathway; L-methionine from L-homocysteine (MetH route): step 1/1.</text>
</comment>
<dbReference type="Proteomes" id="UP000001691">
    <property type="component" value="Chromosome"/>
</dbReference>
<keyword evidence="25" id="KW-1185">Reference proteome</keyword>
<organism evidence="24 25">
    <name type="scientific">Endomicrobium trichonymphae</name>
    <dbReference type="NCBI Taxonomy" id="1408204"/>
    <lineage>
        <taxon>Bacteria</taxon>
        <taxon>Pseudomonadati</taxon>
        <taxon>Elusimicrobiota</taxon>
        <taxon>Endomicrobiia</taxon>
        <taxon>Endomicrobiales</taxon>
        <taxon>Endomicrobiaceae</taxon>
        <taxon>Candidatus Endomicrobiellum</taxon>
    </lineage>
</organism>
<dbReference type="NCBIfam" id="NF005719">
    <property type="entry name" value="PRK07535.1"/>
    <property type="match status" value="1"/>
</dbReference>
<protein>
    <recommendedName>
        <fullName evidence="7">Methionine synthase</fullName>
        <ecNumber evidence="6">2.1.1.13</ecNumber>
    </recommendedName>
    <alternativeName>
        <fullName evidence="18">5-methyltetrahydrofolate--homocysteine methyltransferase</fullName>
    </alternativeName>
</protein>
<dbReference type="GO" id="GO:0050667">
    <property type="term" value="P:homocysteine metabolic process"/>
    <property type="evidence" value="ECO:0007669"/>
    <property type="project" value="TreeGrafter"/>
</dbReference>
<feature type="binding site" evidence="19">
    <location>
        <position position="208"/>
    </location>
    <ligand>
        <name>Zn(2+)</name>
        <dbReference type="ChEBI" id="CHEBI:29105"/>
    </ligand>
</feature>
<evidence type="ECO:0000256" key="9">
    <source>
        <dbReference type="ARBA" id="ARBA00022605"/>
    </source>
</evidence>
<dbReference type="SUPFAM" id="SSF82282">
    <property type="entry name" value="Homocysteine S-methyltransferase"/>
    <property type="match status" value="1"/>
</dbReference>
<dbReference type="SUPFAM" id="SSF47644">
    <property type="entry name" value="Methionine synthase domain"/>
    <property type="match status" value="1"/>
</dbReference>
<feature type="domain" description="B12-binding N-terminal" evidence="23">
    <location>
        <begin position="585"/>
        <end position="680"/>
    </location>
</feature>
<evidence type="ECO:0000256" key="11">
    <source>
        <dbReference type="ARBA" id="ARBA00022679"/>
    </source>
</evidence>
<evidence type="ECO:0000259" key="22">
    <source>
        <dbReference type="PROSITE" id="PS51332"/>
    </source>
</evidence>
<evidence type="ECO:0000256" key="2">
    <source>
        <dbReference type="ARBA" id="ARBA00001947"/>
    </source>
</evidence>
<keyword evidence="12" id="KW-0949">S-adenosyl-L-methionine</keyword>
<dbReference type="SUPFAM" id="SSF51717">
    <property type="entry name" value="Dihydropteroate synthetase-like"/>
    <property type="match status" value="1"/>
</dbReference>
<evidence type="ECO:0000256" key="14">
    <source>
        <dbReference type="ARBA" id="ARBA00022833"/>
    </source>
</evidence>
<dbReference type="PROSITE" id="PS50970">
    <property type="entry name" value="HCY"/>
    <property type="match status" value="1"/>
</dbReference>
<dbReference type="RefSeq" id="WP_015423591.1">
    <property type="nucleotide sequence ID" value="NC_020419.1"/>
</dbReference>
<feature type="binding site" evidence="19">
    <location>
        <position position="273"/>
    </location>
    <ligand>
        <name>Zn(2+)</name>
        <dbReference type="ChEBI" id="CHEBI:29105"/>
    </ligand>
</feature>
<dbReference type="GO" id="GO:0032259">
    <property type="term" value="P:methylation"/>
    <property type="evidence" value="ECO:0007669"/>
    <property type="project" value="UniProtKB-KW"/>
</dbReference>
<evidence type="ECO:0000256" key="3">
    <source>
        <dbReference type="ARBA" id="ARBA00001956"/>
    </source>
</evidence>
<keyword evidence="15" id="KW-0486">Methionine biosynthesis</keyword>
<gene>
    <name evidence="24" type="ordered locus">TGRD_574</name>
</gene>
<reference evidence="25" key="1">
    <citation type="journal article" date="2008" name="Proc. Natl. Acad. Sci. U.S.A.">
        <title>Complete genome of the uncultured termite group 1 bacteria in a single host protist cell.</title>
        <authorList>
            <person name="Hongoh Y."/>
            <person name="Sharma V.K."/>
            <person name="Prakash T."/>
            <person name="Noda S."/>
            <person name="Taylor T.D."/>
            <person name="Kudo T."/>
            <person name="Sakaki Y."/>
            <person name="Toyoda A."/>
            <person name="Hattori M."/>
            <person name="Ohkuma M."/>
        </authorList>
    </citation>
    <scope>NUCLEOTIDE SEQUENCE [LARGE SCALE GENOMIC DNA]</scope>
    <source>
        <strain evidence="25">Rs-D17 genomovar Ri2008</strain>
    </source>
</reference>
<dbReference type="InterPro" id="IPR000489">
    <property type="entry name" value="Pterin-binding_dom"/>
</dbReference>
<dbReference type="EMBL" id="AP009510">
    <property type="protein sequence ID" value="BAG14067.1"/>
    <property type="molecule type" value="Genomic_DNA"/>
</dbReference>